<dbReference type="EnsemblMetazoa" id="tetur01g09390.1">
    <property type="protein sequence ID" value="tetur01g09390.1"/>
    <property type="gene ID" value="tetur01g09390"/>
</dbReference>
<dbReference type="FunFam" id="3.30.390.110:FF:000002">
    <property type="entry name" value="60S ribosomal protein L28"/>
    <property type="match status" value="1"/>
</dbReference>
<dbReference type="HOGENOM" id="CLU_106801_1_0_1"/>
<evidence type="ECO:0000256" key="5">
    <source>
        <dbReference type="ARBA" id="ARBA00035330"/>
    </source>
</evidence>
<evidence type="ECO:0000313" key="8">
    <source>
        <dbReference type="Proteomes" id="UP000015104"/>
    </source>
</evidence>
<organism evidence="7 8">
    <name type="scientific">Tetranychus urticae</name>
    <name type="common">Two-spotted spider mite</name>
    <dbReference type="NCBI Taxonomy" id="32264"/>
    <lineage>
        <taxon>Eukaryota</taxon>
        <taxon>Metazoa</taxon>
        <taxon>Ecdysozoa</taxon>
        <taxon>Arthropoda</taxon>
        <taxon>Chelicerata</taxon>
        <taxon>Arachnida</taxon>
        <taxon>Acari</taxon>
        <taxon>Acariformes</taxon>
        <taxon>Trombidiformes</taxon>
        <taxon>Prostigmata</taxon>
        <taxon>Eleutherengona</taxon>
        <taxon>Raphignathae</taxon>
        <taxon>Tetranychoidea</taxon>
        <taxon>Tetranychidae</taxon>
        <taxon>Tetranychus</taxon>
    </lineage>
</organism>
<comment type="similarity">
    <text evidence="1">Belongs to the eukaryotic ribosomal protein eL28 family.</text>
</comment>
<dbReference type="InterPro" id="IPR002672">
    <property type="entry name" value="Ribosomal_eL28"/>
</dbReference>
<dbReference type="KEGG" id="tut:107359762"/>
<evidence type="ECO:0000256" key="2">
    <source>
        <dbReference type="ARBA" id="ARBA00022980"/>
    </source>
</evidence>
<proteinExistence type="inferred from homology"/>
<keyword evidence="8" id="KW-1185">Reference proteome</keyword>
<dbReference type="Pfam" id="PF01778">
    <property type="entry name" value="Ribosomal_L28e"/>
    <property type="match status" value="1"/>
</dbReference>
<reference evidence="8" key="1">
    <citation type="submission" date="2011-08" db="EMBL/GenBank/DDBJ databases">
        <authorList>
            <person name="Rombauts S."/>
        </authorList>
    </citation>
    <scope>NUCLEOTIDE SEQUENCE</scope>
    <source>
        <strain evidence="8">London</strain>
    </source>
</reference>
<evidence type="ECO:0000256" key="3">
    <source>
        <dbReference type="ARBA" id="ARBA00023274"/>
    </source>
</evidence>
<dbReference type="Gene3D" id="3.30.390.110">
    <property type="match status" value="1"/>
</dbReference>
<dbReference type="EMBL" id="CAEY01000458">
    <property type="status" value="NOT_ANNOTATED_CDS"/>
    <property type="molecule type" value="Genomic_DNA"/>
</dbReference>
<keyword evidence="2" id="KW-0689">Ribosomal protein</keyword>
<dbReference type="OrthoDB" id="338850at2759"/>
<protein>
    <recommendedName>
        <fullName evidence="4">Large ribosomal subunit protein eL28</fullName>
    </recommendedName>
    <alternativeName>
        <fullName evidence="5">60S ribosomal protein L28</fullName>
    </alternativeName>
</protein>
<dbReference type="GO" id="GO:0005840">
    <property type="term" value="C:ribosome"/>
    <property type="evidence" value="ECO:0007669"/>
    <property type="project" value="UniProtKB-KW"/>
</dbReference>
<feature type="domain" description="Ribosomal eL28/Mak16" evidence="6">
    <location>
        <begin position="14"/>
        <end position="131"/>
    </location>
</feature>
<dbReference type="OMA" id="GKYGQRP"/>
<dbReference type="GO" id="GO:0003735">
    <property type="term" value="F:structural constituent of ribosome"/>
    <property type="evidence" value="ECO:0007669"/>
    <property type="project" value="InterPro"/>
</dbReference>
<dbReference type="InterPro" id="IPR029004">
    <property type="entry name" value="Ribosomal_eL28/Mak16"/>
</dbReference>
<dbReference type="AlphaFoldDB" id="T1JS63"/>
<dbReference type="PANTHER" id="PTHR10544">
    <property type="entry name" value="60S RIBOSOMAL PROTEIN L28"/>
    <property type="match status" value="1"/>
</dbReference>
<evidence type="ECO:0000313" key="7">
    <source>
        <dbReference type="EnsemblMetazoa" id="tetur01g09390.1"/>
    </source>
</evidence>
<keyword evidence="3" id="KW-0687">Ribonucleoprotein</keyword>
<dbReference type="eggNOG" id="KOG3412">
    <property type="taxonomic scope" value="Eukaryota"/>
</dbReference>
<reference evidence="7" key="2">
    <citation type="submission" date="2015-06" db="UniProtKB">
        <authorList>
            <consortium name="EnsemblMetazoa"/>
        </authorList>
    </citation>
    <scope>IDENTIFICATION</scope>
</reference>
<accession>T1JS63</accession>
<evidence type="ECO:0000259" key="6">
    <source>
        <dbReference type="Pfam" id="PF01778"/>
    </source>
</evidence>
<dbReference type="GO" id="GO:0006412">
    <property type="term" value="P:translation"/>
    <property type="evidence" value="ECO:0007669"/>
    <property type="project" value="InterPro"/>
</dbReference>
<dbReference type="Proteomes" id="UP000015104">
    <property type="component" value="Unassembled WGS sequence"/>
</dbReference>
<name>T1JS63_TETUR</name>
<gene>
    <name evidence="7" type="primary">107359762</name>
</gene>
<evidence type="ECO:0000256" key="1">
    <source>
        <dbReference type="ARBA" id="ARBA00007926"/>
    </source>
</evidence>
<dbReference type="GO" id="GO:1990904">
    <property type="term" value="C:ribonucleoprotein complex"/>
    <property type="evidence" value="ECO:0007669"/>
    <property type="project" value="UniProtKB-KW"/>
</dbReference>
<sequence length="148" mass="17458">MSGRNTGVNVSRDLLWLFTKNHNCNIYKQKGIKVPFTKDPLNPKGVQTLRWSGSIQRKTLSVTPHPKGKGVVLVYRKRKYQMMPKKALQRVPLLKDNRRSYRSIKKFVNRNFYRTDLKMTVLRKASAILRSQQPRIHRKRNKRAKKAE</sequence>
<dbReference type="STRING" id="32264.T1JS63"/>
<evidence type="ECO:0000256" key="4">
    <source>
        <dbReference type="ARBA" id="ARBA00035223"/>
    </source>
</evidence>